<feature type="domain" description="ASPIC/UnbV" evidence="3">
    <location>
        <begin position="469"/>
        <end position="542"/>
    </location>
</feature>
<proteinExistence type="predicted"/>
<keyword evidence="1" id="KW-0732">Signal</keyword>
<dbReference type="InterPro" id="IPR011519">
    <property type="entry name" value="UnbV_ASPIC"/>
</dbReference>
<comment type="caution">
    <text evidence="5">The sequence shown here is derived from an EMBL/GenBank/DDBJ whole genome shotgun (WGS) entry which is preliminary data.</text>
</comment>
<sequence>MCIQCSFISLSKEGGAVKPLVKKIIPIILSIFFYNSTVFAQSDPFNSPIILDADTLENQAVAFGDYNNDGWVDLYITRSNSQDGSHYTNLFFTNNSGTFVKETTGDAATIDSTSGGATWGDYNNDGYLDLYIANAQDGASAPFGNATPKQNHLLMGGPSGLTLVTNAGDIIDIVEDSRHVGWGDYDNDGYIDMFVDNGKVGAFGPGKGKNSFYRNNGDGTFTQTDVGNLVLDDADYNTYGSGFGWADYNGDGYLDIFNGSGYGTLNRMWKNNGDGTGFTEVLTSTFQDANYNTSTMGVSWGDFDNDGDLDLFLSNIIDGNTRGLNFLYENRSTTSLDSFKIVTGNTDLDTTWDYSQGTVWEDFDNDGDLDLFVGNDRNDWDDISRLYINSGYPNYNLTPVTSVVESLDPGDGSRTGYARGAAAADIDNDGDVDLVVARAGKPLLYKNKGNSNNYVFIKLKGNGNTNYAAIGAKVYVVANIPEQGGVVKQMREVAAVTGGGGQNDMRQHFGLGTATVIDSIIIKWPASGVTDIYTNVAVNQYLEYTETYGVNHAPTAVDDSDSTYQDTAVTIDVLANDSDPDGNPLTVDSVTDPPNGTAVNNGSDVTYTPDAGYTGTDQFDYVVSDGQGGLDTATVTVTVLQPNQAPTAVNDTATTDEDTQTNIDVLANDSDPEGDALTITSVSDPPNGTASTDGSTVTYTPDTNFNGADSLTYIISDGNGGSDTAQVNITVNPVNDAPVAVNDTADTQEDTPVNISVLANDSDVDGDALSVSGTTQGSNGSVSTDGTTVTYTPDADYNGSDSFDYYISDGNGGKDTATVTVNISAVNDAPVAVNDTVATDEDTAVEISVLSNDSDVDGDALSVSSVTQGTNGSVSTNGTTVTYTPDANYNGSDNFDYVVSDGNGGTDTATVFVTVNAMNDAPTAVDDTSATDEETSVSINVISNDSDVDGDAVSVSAVFTPASGSAVDNGDGTVTYTPNQDFFGADSFQYSISDGNGGLDTAMVRVTVNNINDRPTAVNDDATTSEDTPVTINVLANDSDVDGDALTVSDVTQPANGTVTNNGTDVTYTPNSGYNGSDSFDYVASDGNGGLDTATVSVTISSVNDRPVAVNDTATTDEDTPVTIDVLANDSDPDGDAISISDVTQPANGSVTNNTTDVTYTPNANFNGSDTFDYVVSDGNGGLDTATVTVTVNSVNDRPVATNDTATTDEDTPVTINVLANDSDVDGDALTVSDVTQPANGTVTNNGSDVTYTPNSGYNGNDTFDYVASDGNGGLDTATVTVTVNSVNDRPVAVDDNATTDEDTPITIDVLANDSDPDGDALTVSDVTQGTHGSVTINIDSTVTYTPDANYNGSDSFTYVASDGNGGTDTATVTVTINAVNDRPVAVNDTTNTDEETAVVINVLANDSDVDGDALSVSSVTSPANGSVVNNGTNVTYTPNTNFTGTDTFDYVASDGNGGLDTATVVVTVLNVNDKPVAVDDSASLYEDNSITINVVSNDTDADNDVLVINGVGTPSNGTATKASDSTVTYSPNANFFGADSFAYYISDGNGGLDTGMVYIDVMPINDPPEIVGLPTVIDMETNQCTNLYMKDYESDVDTPDSLLTWSFSVSDPAISYSYDEQTDSLTICSSDIEGTFYLYATLTDDSSASDTDTITINVSGPSSIVDQLQGIPKKYMVAQNFPNPFNPVTTIVYGLPQPGEVRIEVYNIAGQRVMILQDGFKSAGYHKVTFDATRLSSGLYFYRVQAGKFMKVMKMILMK</sequence>
<evidence type="ECO:0000256" key="2">
    <source>
        <dbReference type="SAM" id="MobiDB-lite"/>
    </source>
</evidence>
<feature type="region of interest" description="Disordered" evidence="2">
    <location>
        <begin position="575"/>
        <end position="611"/>
    </location>
</feature>
<dbReference type="PANTHER" id="PTHR34720">
    <property type="entry name" value="MICROCYSTIN DEPENDENT PROTEIN"/>
    <property type="match status" value="1"/>
</dbReference>
<dbReference type="InterPro" id="IPR026444">
    <property type="entry name" value="Secre_tail"/>
</dbReference>
<dbReference type="Gene3D" id="2.60.40.3440">
    <property type="match status" value="6"/>
</dbReference>
<dbReference type="Gene3D" id="2.130.10.130">
    <property type="entry name" value="Integrin alpha, N-terminal"/>
    <property type="match status" value="2"/>
</dbReference>
<feature type="compositionally biased region" description="Polar residues" evidence="2">
    <location>
        <begin position="586"/>
        <end position="606"/>
    </location>
</feature>
<dbReference type="NCBIfam" id="NF012211">
    <property type="entry name" value="tand_rpt_95"/>
    <property type="match status" value="11"/>
</dbReference>
<evidence type="ECO:0000313" key="5">
    <source>
        <dbReference type="EMBL" id="HGY57155.1"/>
    </source>
</evidence>
<dbReference type="Gene3D" id="2.60.40.4070">
    <property type="match status" value="1"/>
</dbReference>
<name>A0A7V4WWF6_CALAY</name>
<dbReference type="SUPFAM" id="SSF69318">
    <property type="entry name" value="Integrin alpha N-terminal domain"/>
    <property type="match status" value="1"/>
</dbReference>
<protein>
    <submittedName>
        <fullName evidence="5">Tandem-95 repeat protein</fullName>
    </submittedName>
</protein>
<reference evidence="5" key="1">
    <citation type="journal article" date="2020" name="mSystems">
        <title>Genome- and Community-Level Interaction Insights into Carbon Utilization and Element Cycling Functions of Hydrothermarchaeota in Hydrothermal Sediment.</title>
        <authorList>
            <person name="Zhou Z."/>
            <person name="Liu Y."/>
            <person name="Xu W."/>
            <person name="Pan J."/>
            <person name="Luo Z.H."/>
            <person name="Li M."/>
        </authorList>
    </citation>
    <scope>NUCLEOTIDE SEQUENCE [LARGE SCALE GENOMIC DNA]</scope>
    <source>
        <strain evidence="5">HyVt-577</strain>
    </source>
</reference>
<feature type="compositionally biased region" description="Polar residues" evidence="2">
    <location>
        <begin position="678"/>
        <end position="701"/>
    </location>
</feature>
<organism evidence="5">
    <name type="scientific">Caldithrix abyssi</name>
    <dbReference type="NCBI Taxonomy" id="187145"/>
    <lineage>
        <taxon>Bacteria</taxon>
        <taxon>Pseudomonadati</taxon>
        <taxon>Calditrichota</taxon>
        <taxon>Calditrichia</taxon>
        <taxon>Calditrichales</taxon>
        <taxon>Calditrichaceae</taxon>
        <taxon>Caldithrix</taxon>
    </lineage>
</organism>
<evidence type="ECO:0000259" key="3">
    <source>
        <dbReference type="Pfam" id="PF07593"/>
    </source>
</evidence>
<accession>A0A7V4WWF6</accession>
<dbReference type="InterPro" id="IPR013517">
    <property type="entry name" value="FG-GAP"/>
</dbReference>
<evidence type="ECO:0000259" key="4">
    <source>
        <dbReference type="Pfam" id="PF18962"/>
    </source>
</evidence>
<feature type="region of interest" description="Disordered" evidence="2">
    <location>
        <begin position="667"/>
        <end position="701"/>
    </location>
</feature>
<dbReference type="InterPro" id="IPR028994">
    <property type="entry name" value="Integrin_alpha_N"/>
</dbReference>
<dbReference type="Gene3D" id="2.60.40.2810">
    <property type="match status" value="5"/>
</dbReference>
<dbReference type="Pfam" id="PF07593">
    <property type="entry name" value="UnbV_ASPIC"/>
    <property type="match status" value="1"/>
</dbReference>
<dbReference type="PANTHER" id="PTHR34720:SF9">
    <property type="entry name" value="BLR4714 PROTEIN"/>
    <property type="match status" value="1"/>
</dbReference>
<gene>
    <name evidence="5" type="ORF">ENK44_15710</name>
</gene>
<evidence type="ECO:0000256" key="1">
    <source>
        <dbReference type="ARBA" id="ARBA00022729"/>
    </source>
</evidence>
<dbReference type="Pfam" id="PF13517">
    <property type="entry name" value="FG-GAP_3"/>
    <property type="match status" value="3"/>
</dbReference>
<dbReference type="NCBIfam" id="TIGR04183">
    <property type="entry name" value="Por_Secre_tail"/>
    <property type="match status" value="1"/>
</dbReference>
<dbReference type="EMBL" id="DRQG01000146">
    <property type="protein sequence ID" value="HGY57155.1"/>
    <property type="molecule type" value="Genomic_DNA"/>
</dbReference>
<feature type="domain" description="Secretion system C-terminal sorting" evidence="4">
    <location>
        <begin position="1682"/>
        <end position="1757"/>
    </location>
</feature>
<feature type="compositionally biased region" description="Polar residues" evidence="2">
    <location>
        <begin position="771"/>
        <end position="791"/>
    </location>
</feature>
<feature type="region of interest" description="Disordered" evidence="2">
    <location>
        <begin position="771"/>
        <end position="795"/>
    </location>
</feature>
<dbReference type="Pfam" id="PF18962">
    <property type="entry name" value="Por_Secre_tail"/>
    <property type="match status" value="1"/>
</dbReference>
<dbReference type="Pfam" id="PF17963">
    <property type="entry name" value="Big_9"/>
    <property type="match status" value="11"/>
</dbReference>
<dbReference type="Proteomes" id="UP000885779">
    <property type="component" value="Unassembled WGS sequence"/>
</dbReference>